<sequence length="163" mass="17847">MPLFENGQITENGWQLAQEGVALPEGDVLVPLSRLAEGLGRNGAGRLGVVLEPADRVESLREALPRLALVCVTFGSFRDGRAFSQARALREHLGYAGTVRAAGHILPDQYEFLLRCGVSQVEIPQGSDPAVWQAAHTRFTIAYQPSVLDEKPEGMGLRRWLRS</sequence>
<reference evidence="1 2" key="1">
    <citation type="submission" date="2019-06" db="EMBL/GenBank/DDBJ databases">
        <title>Whole genome shotgun sequence of Acetobacter peroxydans NBRC 13755.</title>
        <authorList>
            <person name="Hosoyama A."/>
            <person name="Uohara A."/>
            <person name="Ohji S."/>
            <person name="Ichikawa N."/>
        </authorList>
    </citation>
    <scope>NUCLEOTIDE SEQUENCE [LARGE SCALE GENOMIC DNA]</scope>
    <source>
        <strain evidence="1 2">NBRC 13755</strain>
    </source>
</reference>
<comment type="caution">
    <text evidence="1">The sequence shown here is derived from an EMBL/GenBank/DDBJ whole genome shotgun (WGS) entry which is preliminary data.</text>
</comment>
<organism evidence="1 2">
    <name type="scientific">Acetobacter peroxydans</name>
    <dbReference type="NCBI Taxonomy" id="104098"/>
    <lineage>
        <taxon>Bacteria</taxon>
        <taxon>Pseudomonadati</taxon>
        <taxon>Pseudomonadota</taxon>
        <taxon>Alphaproteobacteria</taxon>
        <taxon>Acetobacterales</taxon>
        <taxon>Acetobacteraceae</taxon>
        <taxon>Acetobacter</taxon>
    </lineage>
</organism>
<gene>
    <name evidence="1" type="ORF">APE01nite_03590</name>
</gene>
<dbReference type="RefSeq" id="WP_141374490.1">
    <property type="nucleotide sequence ID" value="NZ_BAPL01000017.1"/>
</dbReference>
<dbReference type="EMBL" id="BJMV01000001">
    <property type="protein sequence ID" value="GEB84562.1"/>
    <property type="molecule type" value="Genomic_DNA"/>
</dbReference>
<dbReference type="OrthoDB" id="9800421at2"/>
<protein>
    <submittedName>
        <fullName evidence="1">Oxidoreductase</fullName>
    </submittedName>
</protein>
<dbReference type="Pfam" id="PF06073">
    <property type="entry name" value="DUF934"/>
    <property type="match status" value="1"/>
</dbReference>
<dbReference type="InterPro" id="IPR008318">
    <property type="entry name" value="UCP030820"/>
</dbReference>
<evidence type="ECO:0000313" key="1">
    <source>
        <dbReference type="EMBL" id="GEB84562.1"/>
    </source>
</evidence>
<dbReference type="AlphaFoldDB" id="A0A4Y3TRY9"/>
<dbReference type="PIRSF" id="PIRSF030820">
    <property type="entry name" value="UCP030820"/>
    <property type="match status" value="1"/>
</dbReference>
<proteinExistence type="predicted"/>
<evidence type="ECO:0000313" key="2">
    <source>
        <dbReference type="Proteomes" id="UP000317730"/>
    </source>
</evidence>
<keyword evidence="2" id="KW-1185">Reference proteome</keyword>
<accession>A0A4Y3TRY9</accession>
<dbReference type="Proteomes" id="UP000317730">
    <property type="component" value="Unassembled WGS sequence"/>
</dbReference>
<name>A0A4Y3TRY9_9PROT</name>